<protein>
    <recommendedName>
        <fullName evidence="3">PD-(D/E)XK nuclease superfamily protein</fullName>
    </recommendedName>
</protein>
<proteinExistence type="predicted"/>
<dbReference type="OrthoDB" id="5391691at2"/>
<sequence>MDIRTTLHNSLQLLSQQHTKETLGDRKSYLGASDIGHCPRKVILERVKPSEHDLATLLRFQRGHMAEDIIAAAFTAAGYSNFERQVEVDISTDALPALVHIDFVFTSEKQKVKSILEVKSGKIPDEPYGSWESQLYIQMGALASVYPDYTIKGAILSLDLSEGDVGFFNGYTPQDSLYGGLLARAEAIWLAYQQILQAQQVELETEPGQLCGFCDHIKTCPRFQADDIPQMDGCIKEFQELRELEKKYKDKVATQKQVLLSMVGARGSFRAGGYLLRKATRTRQNLDMSSLDTFLSEHGTSLAEFQEPSSFSFLDIKKAD</sequence>
<accession>A0A1M7YLK4</accession>
<evidence type="ECO:0000313" key="1">
    <source>
        <dbReference type="EMBL" id="SHO53467.1"/>
    </source>
</evidence>
<dbReference type="Proteomes" id="UP000184603">
    <property type="component" value="Unassembled WGS sequence"/>
</dbReference>
<evidence type="ECO:0000313" key="2">
    <source>
        <dbReference type="Proteomes" id="UP000184603"/>
    </source>
</evidence>
<dbReference type="STRING" id="1121416.SAMN02745220_05133"/>
<dbReference type="Gene3D" id="3.90.320.10">
    <property type="match status" value="1"/>
</dbReference>
<keyword evidence="2" id="KW-1185">Reference proteome</keyword>
<gene>
    <name evidence="1" type="ORF">SAMN02745220_05133</name>
</gene>
<name>A0A1M7YLK4_9BACT</name>
<evidence type="ECO:0008006" key="3">
    <source>
        <dbReference type="Google" id="ProtNLM"/>
    </source>
</evidence>
<dbReference type="InterPro" id="IPR011604">
    <property type="entry name" value="PDDEXK-like_dom_sf"/>
</dbReference>
<dbReference type="AlphaFoldDB" id="A0A1M7YLK4"/>
<reference evidence="1 2" key="1">
    <citation type="submission" date="2016-12" db="EMBL/GenBank/DDBJ databases">
        <authorList>
            <person name="Song W.-J."/>
            <person name="Kurnit D.M."/>
        </authorList>
    </citation>
    <scope>NUCLEOTIDE SEQUENCE [LARGE SCALE GENOMIC DNA]</scope>
    <source>
        <strain evidence="1 2">DSM 18488</strain>
    </source>
</reference>
<dbReference type="EMBL" id="FRFE01000056">
    <property type="protein sequence ID" value="SHO53467.1"/>
    <property type="molecule type" value="Genomic_DNA"/>
</dbReference>
<organism evidence="1 2">
    <name type="scientific">Desulfopila aestuarii DSM 18488</name>
    <dbReference type="NCBI Taxonomy" id="1121416"/>
    <lineage>
        <taxon>Bacteria</taxon>
        <taxon>Pseudomonadati</taxon>
        <taxon>Thermodesulfobacteriota</taxon>
        <taxon>Desulfobulbia</taxon>
        <taxon>Desulfobulbales</taxon>
        <taxon>Desulfocapsaceae</taxon>
        <taxon>Desulfopila</taxon>
    </lineage>
</organism>
<dbReference type="RefSeq" id="WP_073617026.1">
    <property type="nucleotide sequence ID" value="NZ_FRFE01000056.1"/>
</dbReference>